<dbReference type="PANTHER" id="PTHR45348:SF2">
    <property type="entry name" value="ZINC-TYPE ALCOHOL DEHYDROGENASE-LIKE PROTEIN C2E1P3.01"/>
    <property type="match status" value="1"/>
</dbReference>
<dbReference type="AlphaFoldDB" id="A0A9W9J8T2"/>
<proteinExistence type="inferred from homology"/>
<evidence type="ECO:0000313" key="4">
    <source>
        <dbReference type="EMBL" id="KAJ5192614.1"/>
    </source>
</evidence>
<name>A0A9W9J8T2_9EURO</name>
<dbReference type="CDD" id="cd08249">
    <property type="entry name" value="enoyl_reductase_like"/>
    <property type="match status" value="1"/>
</dbReference>
<evidence type="ECO:0000256" key="1">
    <source>
        <dbReference type="ARBA" id="ARBA00008072"/>
    </source>
</evidence>
<dbReference type="OrthoDB" id="3509362at2759"/>
<evidence type="ECO:0000313" key="5">
    <source>
        <dbReference type="Proteomes" id="UP001150942"/>
    </source>
</evidence>
<feature type="domain" description="Alcohol dehydrogenase-like N-terminal" evidence="3">
    <location>
        <begin position="26"/>
        <end position="111"/>
    </location>
</feature>
<reference evidence="4" key="1">
    <citation type="submission" date="2022-11" db="EMBL/GenBank/DDBJ databases">
        <authorList>
            <person name="Petersen C."/>
        </authorList>
    </citation>
    <scope>NUCLEOTIDE SEQUENCE</scope>
    <source>
        <strain evidence="4">IBT 20477</strain>
    </source>
</reference>
<dbReference type="PANTHER" id="PTHR45348">
    <property type="entry name" value="HYPOTHETICAL OXIDOREDUCTASE (EUROFUNG)"/>
    <property type="match status" value="1"/>
</dbReference>
<protein>
    <recommendedName>
        <fullName evidence="3">Alcohol dehydrogenase-like N-terminal domain-containing protein</fullName>
    </recommendedName>
</protein>
<dbReference type="Proteomes" id="UP001150942">
    <property type="component" value="Unassembled WGS sequence"/>
</dbReference>
<sequence>MSHLAAIIPAPKAPLVVQKVETPKPGPHELLIKNELVGLLPLDAKLAKAAIFPLQYPAILGVSFGGTVAAVGADVSGFNVGDMVTTAKMDVAAGDKFSAFQQYVVARAITTSNIPKNIELNLPVSLVGNLGTVVGLFTLSAGLEKPDPEAQVPSKDSKILVYGGTSSFGSLSVQYVTQAGYKVVTTTSPKHESFVSKLGALKVVDHTQDEEALVNELVEEGPYDLVVDAISIPSTLRVTAAVLSAQGGGDVYALLPAFGPETLPHGVTRKFDSWSVPLRDEENAELLKWTFGSYLPRAVAKGKLVPLPTQKASGGLGGLNDALTELYNGVSGVKIVTHPWE</sequence>
<dbReference type="InterPro" id="IPR011032">
    <property type="entry name" value="GroES-like_sf"/>
</dbReference>
<reference evidence="4" key="2">
    <citation type="journal article" date="2023" name="IMA Fungus">
        <title>Comparative genomic study of the Penicillium genus elucidates a diverse pangenome and 15 lateral gene transfer events.</title>
        <authorList>
            <person name="Petersen C."/>
            <person name="Sorensen T."/>
            <person name="Nielsen M.R."/>
            <person name="Sondergaard T.E."/>
            <person name="Sorensen J.L."/>
            <person name="Fitzpatrick D.A."/>
            <person name="Frisvad J.C."/>
            <person name="Nielsen K.L."/>
        </authorList>
    </citation>
    <scope>NUCLEOTIDE SEQUENCE</scope>
    <source>
        <strain evidence="4">IBT 20477</strain>
    </source>
</reference>
<dbReference type="SUPFAM" id="SSF50129">
    <property type="entry name" value="GroES-like"/>
    <property type="match status" value="1"/>
</dbReference>
<dbReference type="InterPro" id="IPR047122">
    <property type="entry name" value="Trans-enoyl_RdTase-like"/>
</dbReference>
<dbReference type="Pfam" id="PF08240">
    <property type="entry name" value="ADH_N"/>
    <property type="match status" value="1"/>
</dbReference>
<dbReference type="GO" id="GO:0016651">
    <property type="term" value="F:oxidoreductase activity, acting on NAD(P)H"/>
    <property type="evidence" value="ECO:0007669"/>
    <property type="project" value="InterPro"/>
</dbReference>
<dbReference type="Gene3D" id="3.90.180.10">
    <property type="entry name" value="Medium-chain alcohol dehydrogenases, catalytic domain"/>
    <property type="match status" value="1"/>
</dbReference>
<keyword evidence="5" id="KW-1185">Reference proteome</keyword>
<gene>
    <name evidence="4" type="ORF">N7449_008756</name>
</gene>
<comment type="similarity">
    <text evidence="1">Belongs to the zinc-containing alcohol dehydrogenase family.</text>
</comment>
<accession>A0A9W9J8T2</accession>
<evidence type="ECO:0000256" key="2">
    <source>
        <dbReference type="ARBA" id="ARBA00023002"/>
    </source>
</evidence>
<dbReference type="Gene3D" id="3.40.50.720">
    <property type="entry name" value="NAD(P)-binding Rossmann-like Domain"/>
    <property type="match status" value="1"/>
</dbReference>
<organism evidence="4 5">
    <name type="scientific">Penicillium cf. viridicatum</name>
    <dbReference type="NCBI Taxonomy" id="2972119"/>
    <lineage>
        <taxon>Eukaryota</taxon>
        <taxon>Fungi</taxon>
        <taxon>Dikarya</taxon>
        <taxon>Ascomycota</taxon>
        <taxon>Pezizomycotina</taxon>
        <taxon>Eurotiomycetes</taxon>
        <taxon>Eurotiomycetidae</taxon>
        <taxon>Eurotiales</taxon>
        <taxon>Aspergillaceae</taxon>
        <taxon>Penicillium</taxon>
    </lineage>
</organism>
<comment type="caution">
    <text evidence="4">The sequence shown here is derived from an EMBL/GenBank/DDBJ whole genome shotgun (WGS) entry which is preliminary data.</text>
</comment>
<keyword evidence="2" id="KW-0560">Oxidoreductase</keyword>
<evidence type="ECO:0000259" key="3">
    <source>
        <dbReference type="Pfam" id="PF08240"/>
    </source>
</evidence>
<dbReference type="InterPro" id="IPR036291">
    <property type="entry name" value="NAD(P)-bd_dom_sf"/>
</dbReference>
<dbReference type="SUPFAM" id="SSF51735">
    <property type="entry name" value="NAD(P)-binding Rossmann-fold domains"/>
    <property type="match status" value="1"/>
</dbReference>
<dbReference type="InterPro" id="IPR013154">
    <property type="entry name" value="ADH-like_N"/>
</dbReference>
<dbReference type="EMBL" id="JAPQKQ010000006">
    <property type="protein sequence ID" value="KAJ5192614.1"/>
    <property type="molecule type" value="Genomic_DNA"/>
</dbReference>